<dbReference type="GO" id="GO:0034454">
    <property type="term" value="P:microtubule anchoring at centrosome"/>
    <property type="evidence" value="ECO:0007669"/>
    <property type="project" value="TreeGrafter"/>
</dbReference>
<organism evidence="11 12">
    <name type="scientific">Polyplax serrata</name>
    <name type="common">Common mouse louse</name>
    <dbReference type="NCBI Taxonomy" id="468196"/>
    <lineage>
        <taxon>Eukaryota</taxon>
        <taxon>Metazoa</taxon>
        <taxon>Ecdysozoa</taxon>
        <taxon>Arthropoda</taxon>
        <taxon>Hexapoda</taxon>
        <taxon>Insecta</taxon>
        <taxon>Pterygota</taxon>
        <taxon>Neoptera</taxon>
        <taxon>Paraneoptera</taxon>
        <taxon>Psocodea</taxon>
        <taxon>Troctomorpha</taxon>
        <taxon>Phthiraptera</taxon>
        <taxon>Anoplura</taxon>
        <taxon>Polyplacidae</taxon>
        <taxon>Polyplax</taxon>
    </lineage>
</organism>
<comment type="similarity">
    <text evidence="4">Belongs to the CEP19 family.</text>
</comment>
<keyword evidence="6" id="KW-0963">Cytoplasm</keyword>
<dbReference type="GO" id="GO:0036064">
    <property type="term" value="C:ciliary basal body"/>
    <property type="evidence" value="ECO:0007669"/>
    <property type="project" value="TreeGrafter"/>
</dbReference>
<evidence type="ECO:0000313" key="11">
    <source>
        <dbReference type="EMBL" id="KAK6644367.1"/>
    </source>
</evidence>
<comment type="subcellular location">
    <subcellularLocation>
        <location evidence="2">Cytoplasm</location>
        <location evidence="2">Cytoskeleton</location>
        <location evidence="2">Cilium basal body</location>
    </subcellularLocation>
    <subcellularLocation>
        <location evidence="1">Cytoplasm</location>
        <location evidence="1">Cytoskeleton</location>
        <location evidence="1">Microtubule organizing center</location>
        <location evidence="1">Centrosome</location>
        <location evidence="1">Centriole</location>
    </subcellularLocation>
    <subcellularLocation>
        <location evidence="3">Cytoplasm</location>
        <location evidence="3">Cytoskeleton</location>
        <location evidence="3">Spindle</location>
    </subcellularLocation>
</comment>
<reference evidence="11 12" key="1">
    <citation type="submission" date="2023-10" db="EMBL/GenBank/DDBJ databases">
        <title>Genomes of two closely related lineages of the louse Polyplax serrata with different host specificities.</title>
        <authorList>
            <person name="Martinu J."/>
            <person name="Tarabai H."/>
            <person name="Stefka J."/>
            <person name="Hypsa V."/>
        </authorList>
    </citation>
    <scope>NUCLEOTIDE SEQUENCE [LARGE SCALE GENOMIC DNA]</scope>
    <source>
        <strain evidence="11">HR10_N</strain>
    </source>
</reference>
<evidence type="ECO:0000256" key="3">
    <source>
        <dbReference type="ARBA" id="ARBA00004186"/>
    </source>
</evidence>
<gene>
    <name evidence="11" type="ORF">RUM43_000634</name>
</gene>
<evidence type="ECO:0000256" key="5">
    <source>
        <dbReference type="ARBA" id="ARBA00022015"/>
    </source>
</evidence>
<keyword evidence="9" id="KW-0206">Cytoskeleton</keyword>
<dbReference type="PANTHER" id="PTHR31539:SF1">
    <property type="entry name" value="CENTROSOMAL PROTEIN OF 19 KDA"/>
    <property type="match status" value="1"/>
</dbReference>
<keyword evidence="10" id="KW-0966">Cell projection</keyword>
<comment type="caution">
    <text evidence="11">The sequence shown here is derived from an EMBL/GenBank/DDBJ whole genome shotgun (WGS) entry which is preliminary data.</text>
</comment>
<evidence type="ECO:0000256" key="8">
    <source>
        <dbReference type="ARBA" id="ARBA00023069"/>
    </source>
</evidence>
<evidence type="ECO:0000256" key="2">
    <source>
        <dbReference type="ARBA" id="ARBA00004120"/>
    </source>
</evidence>
<dbReference type="GO" id="GO:0097712">
    <property type="term" value="P:vesicle targeting, trans-Golgi to periciliary membrane compartment"/>
    <property type="evidence" value="ECO:0007669"/>
    <property type="project" value="TreeGrafter"/>
</dbReference>
<dbReference type="GO" id="GO:0000922">
    <property type="term" value="C:spindle pole"/>
    <property type="evidence" value="ECO:0007669"/>
    <property type="project" value="TreeGrafter"/>
</dbReference>
<evidence type="ECO:0000256" key="4">
    <source>
        <dbReference type="ARBA" id="ARBA00009371"/>
    </source>
</evidence>
<dbReference type="EMBL" id="JAWJWE010000001">
    <property type="protein sequence ID" value="KAK6644367.1"/>
    <property type="molecule type" value="Genomic_DNA"/>
</dbReference>
<evidence type="ECO:0000256" key="9">
    <source>
        <dbReference type="ARBA" id="ARBA00023212"/>
    </source>
</evidence>
<dbReference type="AlphaFoldDB" id="A0AAN8XSL1"/>
<evidence type="ECO:0000256" key="7">
    <source>
        <dbReference type="ARBA" id="ARBA00022794"/>
    </source>
</evidence>
<dbReference type="Proteomes" id="UP001372834">
    <property type="component" value="Unassembled WGS sequence"/>
</dbReference>
<evidence type="ECO:0000256" key="6">
    <source>
        <dbReference type="ARBA" id="ARBA00022490"/>
    </source>
</evidence>
<keyword evidence="8" id="KW-0969">Cilium</keyword>
<dbReference type="InterPro" id="IPR029412">
    <property type="entry name" value="CEP19"/>
</dbReference>
<dbReference type="Pfam" id="PF14933">
    <property type="entry name" value="CEP19"/>
    <property type="match status" value="1"/>
</dbReference>
<proteinExistence type="inferred from homology"/>
<evidence type="ECO:0000256" key="1">
    <source>
        <dbReference type="ARBA" id="ARBA00004114"/>
    </source>
</evidence>
<protein>
    <recommendedName>
        <fullName evidence="5">Centrosomal protein of 19 kDa</fullName>
    </recommendedName>
</protein>
<evidence type="ECO:0000256" key="10">
    <source>
        <dbReference type="ARBA" id="ARBA00023273"/>
    </source>
</evidence>
<dbReference type="GO" id="GO:0005814">
    <property type="term" value="C:centriole"/>
    <property type="evidence" value="ECO:0007669"/>
    <property type="project" value="UniProtKB-SubCell"/>
</dbReference>
<accession>A0AAN8XSL1</accession>
<dbReference type="PANTHER" id="PTHR31539">
    <property type="entry name" value="CENTROSOMAL PROTEIN OF 19K CEP19"/>
    <property type="match status" value="1"/>
</dbReference>
<keyword evidence="7" id="KW-0970">Cilium biogenesis/degradation</keyword>
<evidence type="ECO:0000313" key="12">
    <source>
        <dbReference type="Proteomes" id="UP001372834"/>
    </source>
</evidence>
<name>A0AAN8XSL1_POLSC</name>
<sequence>MEINVEKCGIIVDPIAFVIVYRTPDKLRRKVLPLRDFTSTTDVELTARHLKTYDNLEKVPLIKIKKMLRLIQELLMGREMSEAVDKINKQFELKLNDNLNKLPTDELELQKELMESIFLKNQIKRGDEDFVYDKRMDFTGTKMESDWDLEGDDNFWN</sequence>